<comment type="caution">
    <text evidence="2">The sequence shown here is derived from an EMBL/GenBank/DDBJ whole genome shotgun (WGS) entry which is preliminary data.</text>
</comment>
<evidence type="ECO:0000313" key="2">
    <source>
        <dbReference type="EMBL" id="PKK19942.1"/>
    </source>
</evidence>
<organism evidence="2 3">
    <name type="scientific">Columba livia</name>
    <name type="common">Rock dove</name>
    <dbReference type="NCBI Taxonomy" id="8932"/>
    <lineage>
        <taxon>Eukaryota</taxon>
        <taxon>Metazoa</taxon>
        <taxon>Chordata</taxon>
        <taxon>Craniata</taxon>
        <taxon>Vertebrata</taxon>
        <taxon>Euteleostomi</taxon>
        <taxon>Archelosauria</taxon>
        <taxon>Archosauria</taxon>
        <taxon>Dinosauria</taxon>
        <taxon>Saurischia</taxon>
        <taxon>Theropoda</taxon>
        <taxon>Coelurosauria</taxon>
        <taxon>Aves</taxon>
        <taxon>Neognathae</taxon>
        <taxon>Neoaves</taxon>
        <taxon>Columbimorphae</taxon>
        <taxon>Columbiformes</taxon>
        <taxon>Columbidae</taxon>
        <taxon>Columba</taxon>
    </lineage>
</organism>
<protein>
    <submittedName>
        <fullName evidence="2">Selenoprotein P, plasma, 1</fullName>
    </submittedName>
</protein>
<evidence type="ECO:0000313" key="3">
    <source>
        <dbReference type="Proteomes" id="UP000053872"/>
    </source>
</evidence>
<proteinExistence type="predicted"/>
<name>A0A2I0LR91_COLLI</name>
<gene>
    <name evidence="2" type="primary">SEPP1</name>
    <name evidence="2" type="ORF">A306_00013022</name>
</gene>
<dbReference type="Proteomes" id="UP000053872">
    <property type="component" value="Unassembled WGS sequence"/>
</dbReference>
<feature type="region of interest" description="Disordered" evidence="1">
    <location>
        <begin position="70"/>
        <end position="134"/>
    </location>
</feature>
<dbReference type="InParanoid" id="A0A2I0LR91"/>
<accession>A0A2I0LR91</accession>
<reference evidence="2 3" key="1">
    <citation type="journal article" date="2013" name="Science">
        <title>Genomic diversity and evolution of the head crest in the rock pigeon.</title>
        <authorList>
            <person name="Shapiro M.D."/>
            <person name="Kronenberg Z."/>
            <person name="Li C."/>
            <person name="Domyan E.T."/>
            <person name="Pan H."/>
            <person name="Campbell M."/>
            <person name="Tan H."/>
            <person name="Huff C.D."/>
            <person name="Hu H."/>
            <person name="Vickrey A.I."/>
            <person name="Nielsen S.C."/>
            <person name="Stringham S.A."/>
            <person name="Hu H."/>
            <person name="Willerslev E."/>
            <person name="Gilbert M.T."/>
            <person name="Yandell M."/>
            <person name="Zhang G."/>
            <person name="Wang J."/>
        </authorList>
    </citation>
    <scope>NUCLEOTIDE SEQUENCE [LARGE SCALE GENOMIC DNA]</scope>
    <source>
        <tissue evidence="2">Blood</tissue>
    </source>
</reference>
<dbReference type="AlphaFoldDB" id="A0A2I0LR91"/>
<sequence>MTNGFHLELVSGEIFWLLLLKGLALLARSFRISSLNFEPYLQSEINKSPINTTALFLTLFSSATELSRSCQGAGEQRIKPSHVGRAGASSGSLSPPRRRDRVTELQGGPRMAHRGGEPHAELQGLRDGGGSSPG</sequence>
<dbReference type="EMBL" id="AKCR02000128">
    <property type="protein sequence ID" value="PKK19942.1"/>
    <property type="molecule type" value="Genomic_DNA"/>
</dbReference>
<keyword evidence="3" id="KW-1185">Reference proteome</keyword>
<evidence type="ECO:0000256" key="1">
    <source>
        <dbReference type="SAM" id="MobiDB-lite"/>
    </source>
</evidence>